<evidence type="ECO:0000256" key="2">
    <source>
        <dbReference type="ARBA" id="ARBA00022679"/>
    </source>
</evidence>
<reference evidence="6" key="1">
    <citation type="journal article" date="2020" name="Syst. Appl. Microbiol.">
        <title>Streptomyces alkaliterrae sp. nov., isolated from an alkaline soil, and emended descriptions of Streptomyces alkaliphilus, Streptomyces calidiresistens and Streptomyces durbertensis.</title>
        <authorList>
            <person name="Swiecimska M."/>
            <person name="Golinska P."/>
            <person name="Nouioui I."/>
            <person name="Wypij M."/>
            <person name="Rai M."/>
            <person name="Sangal V."/>
            <person name="Goodfellow M."/>
        </authorList>
    </citation>
    <scope>NUCLEOTIDE SEQUENCE [LARGE SCALE GENOMIC DNA]</scope>
    <source>
        <strain evidence="6">DSM 104538</strain>
    </source>
</reference>
<dbReference type="SUPFAM" id="SSF52777">
    <property type="entry name" value="CoA-dependent acyltransferases"/>
    <property type="match status" value="1"/>
</dbReference>
<evidence type="ECO:0000313" key="6">
    <source>
        <dbReference type="Proteomes" id="UP000766698"/>
    </source>
</evidence>
<keyword evidence="2" id="KW-0808">Transferase</keyword>
<dbReference type="InterPro" id="IPR001078">
    <property type="entry name" value="2-oxoacid_DH_actylTfrase"/>
</dbReference>
<evidence type="ECO:0000256" key="1">
    <source>
        <dbReference type="ARBA" id="ARBA00001938"/>
    </source>
</evidence>
<accession>A0ABR6EBF1</accession>
<dbReference type="Proteomes" id="UP000766698">
    <property type="component" value="Unassembled WGS sequence"/>
</dbReference>
<dbReference type="RefSeq" id="WP_182854070.1">
    <property type="nucleotide sequence ID" value="NZ_WMLF01000029.1"/>
</dbReference>
<dbReference type="Gene3D" id="3.30.559.10">
    <property type="entry name" value="Chloramphenicol acetyltransferase-like domain"/>
    <property type="match status" value="1"/>
</dbReference>
<comment type="caution">
    <text evidence="5">The sequence shown here is derived from an EMBL/GenBank/DDBJ whole genome shotgun (WGS) entry which is preliminary data.</text>
</comment>
<sequence length="258" mass="28154">MRPPVTPVPRARRHTLHFLHHARGAAPVHLDAEVDATELLDHRAAAARPVSVVTHVVHAVGRVLARHPDANAAYGGGGLRPRLVRYPWVDVKLTLDRVVDDTRVVLSSVLTDADRASRSFLQARITRLATNDPELLPEFDGVRALRRLPHPVGRLAFAAANRTAHRHRHLGTVAVTSLGHRRVQRFFSHGGTAVTVGVGRITTRPVVRDGELAAAPVLPLSLTFDHRVLDGAEAADVLDDLVETLRRPPTPEPDDAAR</sequence>
<protein>
    <submittedName>
        <fullName evidence="5">2-oxo acid dehydrogenase subunit E2</fullName>
    </submittedName>
</protein>
<organism evidence="5 6">
    <name type="scientific">Streptomyces durbertensis</name>
    <dbReference type="NCBI Taxonomy" id="2448886"/>
    <lineage>
        <taxon>Bacteria</taxon>
        <taxon>Bacillati</taxon>
        <taxon>Actinomycetota</taxon>
        <taxon>Actinomycetes</taxon>
        <taxon>Kitasatosporales</taxon>
        <taxon>Streptomycetaceae</taxon>
        <taxon>Streptomyces</taxon>
    </lineage>
</organism>
<evidence type="ECO:0000256" key="3">
    <source>
        <dbReference type="ARBA" id="ARBA00023315"/>
    </source>
</evidence>
<dbReference type="EMBL" id="WMLF01000029">
    <property type="protein sequence ID" value="MBB1242646.1"/>
    <property type="molecule type" value="Genomic_DNA"/>
</dbReference>
<dbReference type="PANTHER" id="PTHR43178">
    <property type="entry name" value="DIHYDROLIPOAMIDE ACETYLTRANSFERASE COMPONENT OF PYRUVATE DEHYDROGENASE COMPLEX"/>
    <property type="match status" value="1"/>
</dbReference>
<dbReference type="InterPro" id="IPR050743">
    <property type="entry name" value="2-oxoacid_DH_E2_comp"/>
</dbReference>
<dbReference type="PANTHER" id="PTHR43178:SF5">
    <property type="entry name" value="LIPOAMIDE ACYLTRANSFERASE COMPONENT OF BRANCHED-CHAIN ALPHA-KETO ACID DEHYDROGENASE COMPLEX, MITOCHONDRIAL"/>
    <property type="match status" value="1"/>
</dbReference>
<keyword evidence="3" id="KW-0012">Acyltransferase</keyword>
<feature type="domain" description="2-oxoacid dehydrogenase acyltransferase catalytic" evidence="4">
    <location>
        <begin position="164"/>
        <end position="248"/>
    </location>
</feature>
<evidence type="ECO:0000259" key="4">
    <source>
        <dbReference type="Pfam" id="PF00198"/>
    </source>
</evidence>
<name>A0ABR6EBF1_9ACTN</name>
<keyword evidence="6" id="KW-1185">Reference proteome</keyword>
<dbReference type="Pfam" id="PF00198">
    <property type="entry name" value="2-oxoacid_dh"/>
    <property type="match status" value="1"/>
</dbReference>
<dbReference type="InterPro" id="IPR023213">
    <property type="entry name" value="CAT-like_dom_sf"/>
</dbReference>
<proteinExistence type="predicted"/>
<evidence type="ECO:0000313" key="5">
    <source>
        <dbReference type="EMBL" id="MBB1242646.1"/>
    </source>
</evidence>
<gene>
    <name evidence="5" type="ORF">GL263_03530</name>
</gene>
<comment type="cofactor">
    <cofactor evidence="1">
        <name>(R)-lipoate</name>
        <dbReference type="ChEBI" id="CHEBI:83088"/>
    </cofactor>
</comment>